<dbReference type="RefSeq" id="WP_148606539.1">
    <property type="nucleotide sequence ID" value="NZ_BSUV01000001.1"/>
</dbReference>
<organism evidence="1 2">
    <name type="scientific">Leuconostoc litchii</name>
    <dbReference type="NCBI Taxonomy" id="1981069"/>
    <lineage>
        <taxon>Bacteria</taxon>
        <taxon>Bacillati</taxon>
        <taxon>Bacillota</taxon>
        <taxon>Bacilli</taxon>
        <taxon>Lactobacillales</taxon>
        <taxon>Lactobacillaceae</taxon>
        <taxon>Leuconostoc</taxon>
    </lineage>
</organism>
<dbReference type="PANTHER" id="PTHR30143:SF0">
    <property type="entry name" value="2-KETO-4-PENTENOATE HYDRATASE"/>
    <property type="match status" value="1"/>
</dbReference>
<dbReference type="InterPro" id="IPR050772">
    <property type="entry name" value="Hydratase-Decarb/MhpD_sf"/>
</dbReference>
<proteinExistence type="predicted"/>
<dbReference type="OrthoDB" id="9792137at2"/>
<accession>A0A6P2CJN2</accession>
<evidence type="ECO:0000313" key="1">
    <source>
        <dbReference type="EMBL" id="TYC46045.1"/>
    </source>
</evidence>
<protein>
    <submittedName>
        <fullName evidence="1">2-keto-4-pentenoate hydratase</fullName>
    </submittedName>
</protein>
<dbReference type="SUPFAM" id="SSF56529">
    <property type="entry name" value="FAH"/>
    <property type="match status" value="1"/>
</dbReference>
<dbReference type="InterPro" id="IPR036663">
    <property type="entry name" value="Fumarylacetoacetase_C_sf"/>
</dbReference>
<name>A0A6P2CJN2_9LACO</name>
<gene>
    <name evidence="1" type="ORF">ESZ47_08410</name>
</gene>
<keyword evidence="2" id="KW-1185">Reference proteome</keyword>
<evidence type="ECO:0000313" key="2">
    <source>
        <dbReference type="Proteomes" id="UP000442244"/>
    </source>
</evidence>
<dbReference type="AlphaFoldDB" id="A0A6P2CJN2"/>
<dbReference type="GO" id="GO:0005737">
    <property type="term" value="C:cytoplasm"/>
    <property type="evidence" value="ECO:0007669"/>
    <property type="project" value="TreeGrafter"/>
</dbReference>
<sequence>MNATTTHSAQELADKLYMAFKTNVPLERDEYVGFVNTFEEAYQIQDAVLARKNAPVAGYKVSLTSQETQDMFKSDSPLYGGQLSNKFVQSDFELDLTQYNEPLVEVELMFTAKKDLTPQMSETELLENTTVAPTLELPDSRFKNWFPKLDKFLVLSDSAVGGAVVYGNQLDGAKLALDTLSQVSAVLLHNQQEVAHGNGKEVLGNPVTSLKWLVEKLFLQGKSFPKGTHASTGTFLLPLSLTPGTWEARFTEGFGTVKVNVK</sequence>
<dbReference type="GO" id="GO:0008684">
    <property type="term" value="F:2-oxopent-4-enoate hydratase activity"/>
    <property type="evidence" value="ECO:0007669"/>
    <property type="project" value="TreeGrafter"/>
</dbReference>
<dbReference type="Proteomes" id="UP000442244">
    <property type="component" value="Unassembled WGS sequence"/>
</dbReference>
<comment type="caution">
    <text evidence="1">The sequence shown here is derived from an EMBL/GenBank/DDBJ whole genome shotgun (WGS) entry which is preliminary data.</text>
</comment>
<dbReference type="Gene3D" id="3.90.850.10">
    <property type="entry name" value="Fumarylacetoacetase-like, C-terminal domain"/>
    <property type="match status" value="1"/>
</dbReference>
<dbReference type="EMBL" id="SDGY01000008">
    <property type="protein sequence ID" value="TYC46045.1"/>
    <property type="molecule type" value="Genomic_DNA"/>
</dbReference>
<reference evidence="1 2" key="1">
    <citation type="submission" date="2019-01" db="EMBL/GenBank/DDBJ databases">
        <title>Leuconostoc litchii sp. nov., a novel lactic acid bacterium isolated from lychee.</title>
        <authorList>
            <person name="Wang L.-T."/>
        </authorList>
    </citation>
    <scope>NUCLEOTIDE SEQUENCE [LARGE SCALE GENOMIC DNA]</scope>
    <source>
        <strain evidence="1 2">MB7</strain>
    </source>
</reference>
<dbReference type="PANTHER" id="PTHR30143">
    <property type="entry name" value="ACID HYDRATASE"/>
    <property type="match status" value="1"/>
</dbReference>